<evidence type="ECO:0000313" key="5">
    <source>
        <dbReference type="Proteomes" id="UP001166191"/>
    </source>
</evidence>
<dbReference type="InterPro" id="IPR014757">
    <property type="entry name" value="Tscrpt_reg_IclR_C"/>
</dbReference>
<keyword evidence="5" id="KW-1185">Reference proteome</keyword>
<feature type="domain" description="HTH iclR-type" evidence="2">
    <location>
        <begin position="6"/>
        <end position="67"/>
    </location>
</feature>
<organism evidence="4 5">
    <name type="scientific">Paracoccus marinaquae</name>
    <dbReference type="NCBI Taxonomy" id="2841926"/>
    <lineage>
        <taxon>Bacteria</taxon>
        <taxon>Pseudomonadati</taxon>
        <taxon>Pseudomonadota</taxon>
        <taxon>Alphaproteobacteria</taxon>
        <taxon>Rhodobacterales</taxon>
        <taxon>Paracoccaceae</taxon>
        <taxon>Paracoccus</taxon>
    </lineage>
</organism>
<dbReference type="InterPro" id="IPR005471">
    <property type="entry name" value="Tscrpt_reg_IclR_N"/>
</dbReference>
<dbReference type="Proteomes" id="UP001166191">
    <property type="component" value="Unassembled WGS sequence"/>
</dbReference>
<keyword evidence="1" id="KW-0238">DNA-binding</keyword>
<dbReference type="InterPro" id="IPR011991">
    <property type="entry name" value="ArsR-like_HTH"/>
</dbReference>
<dbReference type="PROSITE" id="PS51078">
    <property type="entry name" value="ICLR_ED"/>
    <property type="match status" value="1"/>
</dbReference>
<gene>
    <name evidence="4" type="ORF">KNW02_13205</name>
</gene>
<evidence type="ECO:0000259" key="2">
    <source>
        <dbReference type="PROSITE" id="PS51077"/>
    </source>
</evidence>
<feature type="domain" description="IclR-ED" evidence="3">
    <location>
        <begin position="68"/>
        <end position="253"/>
    </location>
</feature>
<dbReference type="PANTHER" id="PTHR30136:SF23">
    <property type="entry name" value="DNA-BINDING TRANSCRIPTIONAL ACTIVATOR MHPR"/>
    <property type="match status" value="1"/>
</dbReference>
<dbReference type="PROSITE" id="PS51077">
    <property type="entry name" value="HTH_ICLR"/>
    <property type="match status" value="1"/>
</dbReference>
<evidence type="ECO:0000313" key="4">
    <source>
        <dbReference type="EMBL" id="MBU3031076.1"/>
    </source>
</evidence>
<dbReference type="SMART" id="SM00346">
    <property type="entry name" value="HTH_ICLR"/>
    <property type="match status" value="1"/>
</dbReference>
<reference evidence="4" key="1">
    <citation type="submission" date="2021-06" db="EMBL/GenBank/DDBJ databases">
        <title>Paracoccus bacterium XHP0099 sp. nov., isolated from the surface waters of the Yellow Sea.</title>
        <authorList>
            <person name="Xue H."/>
            <person name="Zhang D."/>
        </authorList>
    </citation>
    <scope>NUCLEOTIDE SEQUENCE</scope>
    <source>
        <strain evidence="4">XHP0099</strain>
    </source>
</reference>
<sequence length="266" mass="28885">MAFAPVQAVTKALSVLAALNRGGLSTVGDLHARTGIPKPTIVRLLQTLIAAGYVNQDEKTRGYQVTSAIEQLSAGFHGAPMVVEMARPYADQLTKDILWPCAICTLDLDAVIVNYSTIPDSPVSPFHASLGRRLSLGGRGLGRAYVHFCPPKEQQILRNIMRSSEDPENYLVDDRNFAMTVAQSRAHGYAERDERLEPRNSGTIAMPIRLGERVLATCGVTYFRSALKQSESRNAVIEALRATVEQIEARLGAGGYPVRPDGPGNL</sequence>
<dbReference type="RefSeq" id="WP_216033747.1">
    <property type="nucleotide sequence ID" value="NZ_JAHKNG010000023.1"/>
</dbReference>
<name>A0ABS6ALL7_9RHOB</name>
<dbReference type="PANTHER" id="PTHR30136">
    <property type="entry name" value="HELIX-TURN-HELIX TRANSCRIPTIONAL REGULATOR, ICLR FAMILY"/>
    <property type="match status" value="1"/>
</dbReference>
<dbReference type="CDD" id="cd00090">
    <property type="entry name" value="HTH_ARSR"/>
    <property type="match status" value="1"/>
</dbReference>
<dbReference type="Pfam" id="PF09339">
    <property type="entry name" value="HTH_IclR"/>
    <property type="match status" value="1"/>
</dbReference>
<evidence type="ECO:0000259" key="3">
    <source>
        <dbReference type="PROSITE" id="PS51078"/>
    </source>
</evidence>
<protein>
    <submittedName>
        <fullName evidence="4">Helix-turn-helix domain-containing protein</fullName>
    </submittedName>
</protein>
<comment type="caution">
    <text evidence="4">The sequence shown here is derived from an EMBL/GenBank/DDBJ whole genome shotgun (WGS) entry which is preliminary data.</text>
</comment>
<evidence type="ECO:0000256" key="1">
    <source>
        <dbReference type="ARBA" id="ARBA00023125"/>
    </source>
</evidence>
<dbReference type="Pfam" id="PF01614">
    <property type="entry name" value="IclR_C"/>
    <property type="match status" value="1"/>
</dbReference>
<dbReference type="InterPro" id="IPR050707">
    <property type="entry name" value="HTH_MetabolicPath_Reg"/>
</dbReference>
<dbReference type="EMBL" id="JAHKNG010000023">
    <property type="protein sequence ID" value="MBU3031076.1"/>
    <property type="molecule type" value="Genomic_DNA"/>
</dbReference>
<accession>A0ABS6ALL7</accession>
<proteinExistence type="predicted"/>